<keyword evidence="6" id="KW-1185">Reference proteome</keyword>
<dbReference type="InterPro" id="IPR041664">
    <property type="entry name" value="AAA_16"/>
</dbReference>
<dbReference type="KEGG" id="cluj:IAU68_08210"/>
<dbReference type="InterPro" id="IPR027417">
    <property type="entry name" value="P-loop_NTPase"/>
</dbReference>
<dbReference type="Pfam" id="PF13191">
    <property type="entry name" value="AAA_16"/>
    <property type="match status" value="1"/>
</dbReference>
<dbReference type="RefSeq" id="WP_171192821.1">
    <property type="nucleotide sequence ID" value="NZ_CP061032.1"/>
</dbReference>
<reference evidence="5 6" key="1">
    <citation type="submission" date="2020-08" db="EMBL/GenBank/DDBJ databases">
        <title>novel species in genus Corynebacterium.</title>
        <authorList>
            <person name="Zhang G."/>
        </authorList>
    </citation>
    <scope>NUCLEOTIDE SEQUENCE [LARGE SCALE GENOMIC DNA]</scope>
    <source>
        <strain evidence="5 6">zg-917</strain>
        <strain evidence="4">Zg-917</strain>
    </source>
</reference>
<dbReference type="PANTHER" id="PTHR34301:SF8">
    <property type="entry name" value="ATPASE DOMAIN-CONTAINING PROTEIN"/>
    <property type="match status" value="1"/>
</dbReference>
<dbReference type="Proteomes" id="UP000516235">
    <property type="component" value="Chromosome"/>
</dbReference>
<feature type="domain" description="Orc1-like AAA ATPase" evidence="2">
    <location>
        <begin position="19"/>
        <end position="158"/>
    </location>
</feature>
<dbReference type="EMBL" id="JACMYE010000001">
    <property type="protein sequence ID" value="MBC3177892.1"/>
    <property type="molecule type" value="Genomic_DNA"/>
</dbReference>
<feature type="region of interest" description="Disordered" evidence="1">
    <location>
        <begin position="382"/>
        <end position="403"/>
    </location>
</feature>
<protein>
    <submittedName>
        <fullName evidence="4">AAA family ATPase</fullName>
    </submittedName>
</protein>
<evidence type="ECO:0000313" key="6">
    <source>
        <dbReference type="Proteomes" id="UP000642876"/>
    </source>
</evidence>
<dbReference type="PANTHER" id="PTHR34301">
    <property type="entry name" value="DNA-BINDING PROTEIN-RELATED"/>
    <property type="match status" value="1"/>
</dbReference>
<accession>A0A7H0JXB3</accession>
<sequence length="403" mass="44906">MNVPTNPFRASLGTSPPLLVGRDEILDDFRLALEEGPGAHERISLLVGARGIGKTALLNEMEDVARDAGWLTFSETATEGFVSSLKDQLSDFLQQDKSGRTSWQLGPGFLRVKHEEQSQSRQSTSLRAMLTAVLDKLSDTERFNRSGSGVLITVDELHFVHHDEIVEFATAIQHLVRENLDVAVVLAGIPSSIRPLLASDGGRNPITFLRRANRVDLGRLTDSEVREGLAVPVTQAGRNWDEAALEKAVHATGGYPFMIQLIGNAAWRFERGEQIGEASTDKAITRARKKLGQLVHEPALNDLSAEDRRFLAAMSLDEGPSKITDVAQRLEVSHQQAYNYRRRLYEADMITNERGTADFALPYLREYLRDHVVSDILRVPVDEPQNRPNSAPRRLRDYHALSD</sequence>
<name>A0A7H0JXB3_9CORY</name>
<gene>
    <name evidence="3" type="ORF">H7348_00990</name>
    <name evidence="4" type="ORF">IAU68_08210</name>
</gene>
<dbReference type="Proteomes" id="UP000642876">
    <property type="component" value="Unassembled WGS sequence"/>
</dbReference>
<evidence type="ECO:0000313" key="5">
    <source>
        <dbReference type="Proteomes" id="UP000516235"/>
    </source>
</evidence>
<dbReference type="EMBL" id="CP061032">
    <property type="protein sequence ID" value="QNP89679.1"/>
    <property type="molecule type" value="Genomic_DNA"/>
</dbReference>
<feature type="compositionally biased region" description="Basic and acidic residues" evidence="1">
    <location>
        <begin position="394"/>
        <end position="403"/>
    </location>
</feature>
<evidence type="ECO:0000313" key="4">
    <source>
        <dbReference type="EMBL" id="QNP89679.1"/>
    </source>
</evidence>
<dbReference type="AlphaFoldDB" id="A0A7H0JXB3"/>
<evidence type="ECO:0000313" key="3">
    <source>
        <dbReference type="EMBL" id="MBC3177892.1"/>
    </source>
</evidence>
<dbReference type="Gene3D" id="3.40.50.300">
    <property type="entry name" value="P-loop containing nucleotide triphosphate hydrolases"/>
    <property type="match status" value="1"/>
</dbReference>
<evidence type="ECO:0000259" key="2">
    <source>
        <dbReference type="Pfam" id="PF13191"/>
    </source>
</evidence>
<evidence type="ECO:0000256" key="1">
    <source>
        <dbReference type="SAM" id="MobiDB-lite"/>
    </source>
</evidence>
<proteinExistence type="predicted"/>
<organism evidence="4 5">
    <name type="scientific">Corynebacterium lujinxingii</name>
    <dbReference type="NCBI Taxonomy" id="2763010"/>
    <lineage>
        <taxon>Bacteria</taxon>
        <taxon>Bacillati</taxon>
        <taxon>Actinomycetota</taxon>
        <taxon>Actinomycetes</taxon>
        <taxon>Mycobacteriales</taxon>
        <taxon>Corynebacteriaceae</taxon>
        <taxon>Corynebacterium</taxon>
    </lineage>
</organism>
<dbReference type="SUPFAM" id="SSF52540">
    <property type="entry name" value="P-loop containing nucleoside triphosphate hydrolases"/>
    <property type="match status" value="1"/>
</dbReference>